<evidence type="ECO:0000256" key="3">
    <source>
        <dbReference type="ARBA" id="ARBA00038502"/>
    </source>
</evidence>
<dbReference type="PANTHER" id="PTHR43792">
    <property type="entry name" value="GNAT FAMILY, PUTATIVE (AFU_ORTHOLOGUE AFUA_3G00765)-RELATED-RELATED"/>
    <property type="match status" value="1"/>
</dbReference>
<dbReference type="Proteomes" id="UP000659124">
    <property type="component" value="Unassembled WGS sequence"/>
</dbReference>
<evidence type="ECO:0000256" key="1">
    <source>
        <dbReference type="ARBA" id="ARBA00022679"/>
    </source>
</evidence>
<accession>A0ABR7TRB9</accession>
<comment type="caution">
    <text evidence="5">The sequence shown here is derived from an EMBL/GenBank/DDBJ whole genome shotgun (WGS) entry which is preliminary data.</text>
</comment>
<feature type="domain" description="N-acetyltransferase" evidence="4">
    <location>
        <begin position="12"/>
        <end position="172"/>
    </location>
</feature>
<dbReference type="PROSITE" id="PS51186">
    <property type="entry name" value="GNAT"/>
    <property type="match status" value="1"/>
</dbReference>
<comment type="similarity">
    <text evidence="3">Belongs to the acetyltransferase family. RimJ subfamily.</text>
</comment>
<dbReference type="InterPro" id="IPR000182">
    <property type="entry name" value="GNAT_dom"/>
</dbReference>
<dbReference type="RefSeq" id="WP_188089662.1">
    <property type="nucleotide sequence ID" value="NZ_JACVFC010000002.1"/>
</dbReference>
<evidence type="ECO:0000256" key="2">
    <source>
        <dbReference type="ARBA" id="ARBA00023315"/>
    </source>
</evidence>
<protein>
    <submittedName>
        <fullName evidence="5">GNAT family N-acetyltransferase</fullName>
    </submittedName>
</protein>
<dbReference type="InterPro" id="IPR051531">
    <property type="entry name" value="N-acetyltransferase"/>
</dbReference>
<evidence type="ECO:0000259" key="4">
    <source>
        <dbReference type="PROSITE" id="PS51186"/>
    </source>
</evidence>
<reference evidence="5 6" key="1">
    <citation type="submission" date="2020-09" db="EMBL/GenBank/DDBJ databases">
        <title>Genome sequences of type strains of Chitinophaga qingshengii and Chitinophaga varians.</title>
        <authorList>
            <person name="Kittiwongwattana C."/>
        </authorList>
    </citation>
    <scope>NUCLEOTIDE SEQUENCE [LARGE SCALE GENOMIC DNA]</scope>
    <source>
        <strain evidence="5 6">JCM 30026</strain>
    </source>
</reference>
<organism evidence="5 6">
    <name type="scientific">Chitinophaga qingshengii</name>
    <dbReference type="NCBI Taxonomy" id="1569794"/>
    <lineage>
        <taxon>Bacteria</taxon>
        <taxon>Pseudomonadati</taxon>
        <taxon>Bacteroidota</taxon>
        <taxon>Chitinophagia</taxon>
        <taxon>Chitinophagales</taxon>
        <taxon>Chitinophagaceae</taxon>
        <taxon>Chitinophaga</taxon>
    </lineage>
</organism>
<evidence type="ECO:0000313" key="6">
    <source>
        <dbReference type="Proteomes" id="UP000659124"/>
    </source>
</evidence>
<gene>
    <name evidence="5" type="ORF">ICL07_19350</name>
</gene>
<dbReference type="Gene3D" id="3.40.630.30">
    <property type="match status" value="1"/>
</dbReference>
<proteinExistence type="inferred from homology"/>
<evidence type="ECO:0000313" key="5">
    <source>
        <dbReference type="EMBL" id="MBC9932550.1"/>
    </source>
</evidence>
<dbReference type="PANTHER" id="PTHR43792:SF8">
    <property type="entry name" value="[RIBOSOMAL PROTEIN US5]-ALANINE N-ACETYLTRANSFERASE"/>
    <property type="match status" value="1"/>
</dbReference>
<sequence>MNTFPTLYTPRLILRKIDAADIPALLKYANNKKISDYVLNIPHPYQEPDAVFRISYVWQGFKQQNRFVFAIILKDNEELIGEVGLHLDNNKQVAQLAYWVGEPFWGKGMATEAVKAVLRFGFQQLNLQQIFADCKQENTASVKVLTNNGMINDSMTGSILQYYLTQEAYKSL</sequence>
<dbReference type="SUPFAM" id="SSF55729">
    <property type="entry name" value="Acyl-CoA N-acyltransferases (Nat)"/>
    <property type="match status" value="1"/>
</dbReference>
<dbReference type="EMBL" id="JACVFC010000002">
    <property type="protein sequence ID" value="MBC9932550.1"/>
    <property type="molecule type" value="Genomic_DNA"/>
</dbReference>
<keyword evidence="2" id="KW-0012">Acyltransferase</keyword>
<keyword evidence="1" id="KW-0808">Transferase</keyword>
<dbReference type="InterPro" id="IPR016181">
    <property type="entry name" value="Acyl_CoA_acyltransferase"/>
</dbReference>
<dbReference type="Pfam" id="PF13302">
    <property type="entry name" value="Acetyltransf_3"/>
    <property type="match status" value="1"/>
</dbReference>
<name>A0ABR7TRB9_9BACT</name>
<keyword evidence="6" id="KW-1185">Reference proteome</keyword>